<dbReference type="PANTHER" id="PTHR12565:SF184">
    <property type="entry name" value="BHLH TRANSCRIPTION FACTOR"/>
    <property type="match status" value="1"/>
</dbReference>
<keyword evidence="4" id="KW-0539">Nucleus</keyword>
<proteinExistence type="predicted"/>
<dbReference type="AlphaFoldDB" id="A0A8K0GVN7"/>
<accession>A0A8K0GVN7</accession>
<feature type="region of interest" description="Disordered" evidence="5">
    <location>
        <begin position="188"/>
        <end position="209"/>
    </location>
</feature>
<dbReference type="SUPFAM" id="SSF47459">
    <property type="entry name" value="HLH, helix-loop-helix DNA-binding domain"/>
    <property type="match status" value="1"/>
</dbReference>
<keyword evidence="8" id="KW-1185">Reference proteome</keyword>
<sequence>MDSIDGSDESAGYEYGGPQDQKIPRSGIINYMPPLWSSCGSSSAANNPIILGGIWNLSDPHTKLPSSNTADFFTEKVDSFWQQPEYLHSFHSYNIPPGTDITATTTEERQLQITLQNGFRNFAPLLQHHEPDSSDHEKLKQQKAKCEEEEEEDDEEEGDEKQNADNNTSSSPYGEVMGKLEDKSCLHNRETSREGHRPKGGQTMSSHSLAERVRREKINERMKFLQDLVPGCDKITGKALMLDEIINYVQSLQRQVEFLSMKLATVRPEIKVDMERF</sequence>
<feature type="compositionally biased region" description="Basic and acidic residues" evidence="5">
    <location>
        <begin position="188"/>
        <end position="197"/>
    </location>
</feature>
<evidence type="ECO:0000256" key="5">
    <source>
        <dbReference type="SAM" id="MobiDB-lite"/>
    </source>
</evidence>
<feature type="compositionally biased region" description="Acidic residues" evidence="5">
    <location>
        <begin position="147"/>
        <end position="159"/>
    </location>
</feature>
<dbReference type="Pfam" id="PF00010">
    <property type="entry name" value="HLH"/>
    <property type="match status" value="1"/>
</dbReference>
<dbReference type="GO" id="GO:0003700">
    <property type="term" value="F:DNA-binding transcription factor activity"/>
    <property type="evidence" value="ECO:0007669"/>
    <property type="project" value="TreeGrafter"/>
</dbReference>
<dbReference type="EMBL" id="VOIH02000008">
    <property type="protein sequence ID" value="KAF3439093.1"/>
    <property type="molecule type" value="Genomic_DNA"/>
</dbReference>
<dbReference type="InterPro" id="IPR036638">
    <property type="entry name" value="HLH_DNA-bd_sf"/>
</dbReference>
<comment type="subcellular location">
    <subcellularLocation>
        <location evidence="1">Nucleus</location>
    </subcellularLocation>
</comment>
<dbReference type="InterPro" id="IPR011598">
    <property type="entry name" value="bHLH_dom"/>
</dbReference>
<evidence type="ECO:0000256" key="3">
    <source>
        <dbReference type="ARBA" id="ARBA00023163"/>
    </source>
</evidence>
<dbReference type="FunFam" id="4.10.280.10:FF:000002">
    <property type="entry name" value="Basic helix-loop-helix transcription factor"/>
    <property type="match status" value="1"/>
</dbReference>
<dbReference type="GO" id="GO:0046983">
    <property type="term" value="F:protein dimerization activity"/>
    <property type="evidence" value="ECO:0007669"/>
    <property type="project" value="InterPro"/>
</dbReference>
<dbReference type="PANTHER" id="PTHR12565">
    <property type="entry name" value="STEROL REGULATORY ELEMENT-BINDING PROTEIN"/>
    <property type="match status" value="1"/>
</dbReference>
<dbReference type="Gene3D" id="4.10.280.10">
    <property type="entry name" value="Helix-loop-helix DNA-binding domain"/>
    <property type="match status" value="1"/>
</dbReference>
<dbReference type="OrthoDB" id="678327at2759"/>
<comment type="caution">
    <text evidence="7">The sequence shown here is derived from an EMBL/GenBank/DDBJ whole genome shotgun (WGS) entry which is preliminary data.</text>
</comment>
<evidence type="ECO:0000256" key="1">
    <source>
        <dbReference type="ARBA" id="ARBA00004123"/>
    </source>
</evidence>
<evidence type="ECO:0000313" key="7">
    <source>
        <dbReference type="EMBL" id="KAF3439093.1"/>
    </source>
</evidence>
<organism evidence="7 8">
    <name type="scientific">Rhamnella rubrinervis</name>
    <dbReference type="NCBI Taxonomy" id="2594499"/>
    <lineage>
        <taxon>Eukaryota</taxon>
        <taxon>Viridiplantae</taxon>
        <taxon>Streptophyta</taxon>
        <taxon>Embryophyta</taxon>
        <taxon>Tracheophyta</taxon>
        <taxon>Spermatophyta</taxon>
        <taxon>Magnoliopsida</taxon>
        <taxon>eudicotyledons</taxon>
        <taxon>Gunneridae</taxon>
        <taxon>Pentapetalae</taxon>
        <taxon>rosids</taxon>
        <taxon>fabids</taxon>
        <taxon>Rosales</taxon>
        <taxon>Rhamnaceae</taxon>
        <taxon>rhamnoid group</taxon>
        <taxon>Rhamneae</taxon>
        <taxon>Rhamnella</taxon>
    </lineage>
</organism>
<dbReference type="InterPro" id="IPR024097">
    <property type="entry name" value="bHLH_ZIP_TF"/>
</dbReference>
<evidence type="ECO:0000256" key="2">
    <source>
        <dbReference type="ARBA" id="ARBA00023015"/>
    </source>
</evidence>
<keyword evidence="3" id="KW-0804">Transcription</keyword>
<protein>
    <recommendedName>
        <fullName evidence="6">BHLH domain-containing protein</fullName>
    </recommendedName>
</protein>
<feature type="domain" description="BHLH" evidence="6">
    <location>
        <begin position="202"/>
        <end position="252"/>
    </location>
</feature>
<keyword evidence="2" id="KW-0805">Transcription regulation</keyword>
<evidence type="ECO:0000259" key="6">
    <source>
        <dbReference type="PROSITE" id="PS50888"/>
    </source>
</evidence>
<feature type="region of interest" description="Disordered" evidence="5">
    <location>
        <begin position="126"/>
        <end position="176"/>
    </location>
</feature>
<evidence type="ECO:0000256" key="4">
    <source>
        <dbReference type="ARBA" id="ARBA00023242"/>
    </source>
</evidence>
<dbReference type="SMART" id="SM00353">
    <property type="entry name" value="HLH"/>
    <property type="match status" value="1"/>
</dbReference>
<reference evidence="7" key="1">
    <citation type="submission" date="2020-03" db="EMBL/GenBank/DDBJ databases">
        <title>A high-quality chromosome-level genome assembly of a woody plant with both climbing and erect habits, Rhamnella rubrinervis.</title>
        <authorList>
            <person name="Lu Z."/>
            <person name="Yang Y."/>
            <person name="Zhu X."/>
            <person name="Sun Y."/>
        </authorList>
    </citation>
    <scope>NUCLEOTIDE SEQUENCE</scope>
    <source>
        <strain evidence="7">BYM</strain>
        <tissue evidence="7">Leaf</tissue>
    </source>
</reference>
<gene>
    <name evidence="7" type="ORF">FNV43_RR17368</name>
</gene>
<name>A0A8K0GVN7_9ROSA</name>
<evidence type="ECO:0000313" key="8">
    <source>
        <dbReference type="Proteomes" id="UP000796880"/>
    </source>
</evidence>
<dbReference type="PROSITE" id="PS50888">
    <property type="entry name" value="BHLH"/>
    <property type="match status" value="1"/>
</dbReference>
<dbReference type="Proteomes" id="UP000796880">
    <property type="component" value="Unassembled WGS sequence"/>
</dbReference>
<dbReference type="GO" id="GO:0005634">
    <property type="term" value="C:nucleus"/>
    <property type="evidence" value="ECO:0007669"/>
    <property type="project" value="UniProtKB-SubCell"/>
</dbReference>
<feature type="compositionally biased region" description="Basic and acidic residues" evidence="5">
    <location>
        <begin position="127"/>
        <end position="146"/>
    </location>
</feature>